<gene>
    <name evidence="2" type="ORF">VZC37_12865</name>
</gene>
<keyword evidence="1" id="KW-0732">Signal</keyword>
<dbReference type="EMBL" id="JAZDUF010000003">
    <property type="protein sequence ID" value="MEE3851233.1"/>
    <property type="molecule type" value="Genomic_DNA"/>
</dbReference>
<feature type="signal peptide" evidence="1">
    <location>
        <begin position="1"/>
        <end position="24"/>
    </location>
</feature>
<keyword evidence="3" id="KW-1185">Reference proteome</keyword>
<name>A0ABU7MEI8_9ACTN</name>
<feature type="chain" id="PRO_5046001898" description="Secreted protein" evidence="1">
    <location>
        <begin position="25"/>
        <end position="236"/>
    </location>
</feature>
<proteinExistence type="predicted"/>
<evidence type="ECO:0008006" key="4">
    <source>
        <dbReference type="Google" id="ProtNLM"/>
    </source>
</evidence>
<dbReference type="RefSeq" id="WP_330432916.1">
    <property type="nucleotide sequence ID" value="NZ_JAZDUF010000003.1"/>
</dbReference>
<protein>
    <recommendedName>
        <fullName evidence="4">Secreted protein</fullName>
    </recommendedName>
</protein>
<sequence>MERYVRRLVVVAAFFVASLLGATACGQNTERSDGLDASGSSSSELLEASDFGEGYELHPGSSAGELAEQQRHSVATREYTPAVCEQVFAQQADRTEASQRRGIYVEHERPYKPSFGDFVTRGGESLEQTREVYRQCGSFTAVVAGEGEISMTTTERPVPPGIDTESLVIETVVTTEPYPDNPNSVPAQQKSLIGHAQLGDKRVTFYEEIFGFDSALDTGRFDELFVRAVERASTAD</sequence>
<evidence type="ECO:0000256" key="1">
    <source>
        <dbReference type="SAM" id="SignalP"/>
    </source>
</evidence>
<dbReference type="Proteomes" id="UP001347146">
    <property type="component" value="Unassembled WGS sequence"/>
</dbReference>
<organism evidence="2 3">
    <name type="scientific">Gordonia sesuvii</name>
    <dbReference type="NCBI Taxonomy" id="3116777"/>
    <lineage>
        <taxon>Bacteria</taxon>
        <taxon>Bacillati</taxon>
        <taxon>Actinomycetota</taxon>
        <taxon>Actinomycetes</taxon>
        <taxon>Mycobacteriales</taxon>
        <taxon>Gordoniaceae</taxon>
        <taxon>Gordonia</taxon>
    </lineage>
</organism>
<reference evidence="2 3" key="1">
    <citation type="submission" date="2024-01" db="EMBL/GenBank/DDBJ databases">
        <title>Draft genome sequence of Gordonia sp. LSe1-13.</title>
        <authorList>
            <person name="Suphannarot A."/>
            <person name="Mingma R."/>
        </authorList>
    </citation>
    <scope>NUCLEOTIDE SEQUENCE [LARGE SCALE GENOMIC DNA]</scope>
    <source>
        <strain evidence="2 3">LSe1-13</strain>
    </source>
</reference>
<evidence type="ECO:0000313" key="3">
    <source>
        <dbReference type="Proteomes" id="UP001347146"/>
    </source>
</evidence>
<dbReference type="PROSITE" id="PS51257">
    <property type="entry name" value="PROKAR_LIPOPROTEIN"/>
    <property type="match status" value="1"/>
</dbReference>
<accession>A0ABU7MEI8</accession>
<comment type="caution">
    <text evidence="2">The sequence shown here is derived from an EMBL/GenBank/DDBJ whole genome shotgun (WGS) entry which is preliminary data.</text>
</comment>
<evidence type="ECO:0000313" key="2">
    <source>
        <dbReference type="EMBL" id="MEE3851233.1"/>
    </source>
</evidence>